<dbReference type="InterPro" id="IPR003599">
    <property type="entry name" value="Ig_sub"/>
</dbReference>
<feature type="domain" description="Ig-like" evidence="7">
    <location>
        <begin position="142"/>
        <end position="230"/>
    </location>
</feature>
<dbReference type="EMBL" id="SRMA01000856">
    <property type="protein sequence ID" value="TRZ04264.1"/>
    <property type="molecule type" value="Genomic_DNA"/>
</dbReference>
<feature type="domain" description="Ig-like" evidence="7">
    <location>
        <begin position="7"/>
        <end position="108"/>
    </location>
</feature>
<dbReference type="GO" id="GO:0002250">
    <property type="term" value="P:adaptive immune response"/>
    <property type="evidence" value="ECO:0007669"/>
    <property type="project" value="UniProtKB-KW"/>
</dbReference>
<evidence type="ECO:0000313" key="9">
    <source>
        <dbReference type="Proteomes" id="UP000316079"/>
    </source>
</evidence>
<dbReference type="Pfam" id="PF07686">
    <property type="entry name" value="V-set"/>
    <property type="match status" value="2"/>
</dbReference>
<evidence type="ECO:0000256" key="5">
    <source>
        <dbReference type="ARBA" id="ARBA00043266"/>
    </source>
</evidence>
<accession>A0A553RQ02</accession>
<feature type="region of interest" description="Disordered" evidence="6">
    <location>
        <begin position="105"/>
        <end position="127"/>
    </location>
</feature>
<dbReference type="InterPro" id="IPR036179">
    <property type="entry name" value="Ig-like_dom_sf"/>
</dbReference>
<dbReference type="OrthoDB" id="9631130at2759"/>
<reference evidence="8 9" key="1">
    <citation type="journal article" date="2019" name="Sci. Data">
        <title>Hybrid genome assembly and annotation of Danionella translucida.</title>
        <authorList>
            <person name="Kadobianskyi M."/>
            <person name="Schulze L."/>
            <person name="Schuelke M."/>
            <person name="Judkewitz B."/>
        </authorList>
    </citation>
    <scope>NUCLEOTIDE SEQUENCE [LARGE SCALE GENOMIC DNA]</scope>
    <source>
        <strain evidence="8 9">Bolton</strain>
    </source>
</reference>
<dbReference type="GO" id="GO:0042101">
    <property type="term" value="C:T cell receptor complex"/>
    <property type="evidence" value="ECO:0007669"/>
    <property type="project" value="UniProtKB-KW"/>
</dbReference>
<dbReference type="PANTHER" id="PTHR19367:SF18">
    <property type="entry name" value="T CELL RECEPTOR ALPHA VARIABLE 16"/>
    <property type="match status" value="1"/>
</dbReference>
<evidence type="ECO:0000313" key="8">
    <source>
        <dbReference type="EMBL" id="TRZ04264.1"/>
    </source>
</evidence>
<keyword evidence="1" id="KW-0732">Signal</keyword>
<dbReference type="PANTHER" id="PTHR19367">
    <property type="entry name" value="T-CELL RECEPTOR ALPHA CHAIN V REGION"/>
    <property type="match status" value="1"/>
</dbReference>
<dbReference type="SUPFAM" id="SSF48726">
    <property type="entry name" value="Immunoglobulin"/>
    <property type="match status" value="2"/>
</dbReference>
<dbReference type="SMART" id="SM00406">
    <property type="entry name" value="IGv"/>
    <property type="match status" value="2"/>
</dbReference>
<sequence length="256" mass="29232">MESRSEDKVDQLDKEVSEAEGNSLTLKCKYETDSVQENLFWYIQRTNEMPKYILRRSKFGGENGTEFQERFQSELSSNSVPLRIQDVRVSDSAVYYCALRPTETKPKTDPLQEHRQRHSMRTNSKTHSVRSRAAVYGNVVKPSQTEVFAVEGSSVTLSCSFTSSGGSDYLYWYRQHGKSRPKYLVLTYRAATKAVRSDVDPRFTVNIPKKEHVDLLLSTAALSDSAVYYCALQPTMKGNPSSLHNIPFQAQRQKNY</sequence>
<name>A0A553RQ02_9TELE</name>
<dbReference type="AlphaFoldDB" id="A0A553RQ02"/>
<feature type="compositionally biased region" description="Basic and acidic residues" evidence="6">
    <location>
        <begin position="105"/>
        <end position="114"/>
    </location>
</feature>
<dbReference type="InterPro" id="IPR013106">
    <property type="entry name" value="Ig_V-set"/>
</dbReference>
<dbReference type="Gene3D" id="2.60.40.10">
    <property type="entry name" value="Immunoglobulins"/>
    <property type="match status" value="2"/>
</dbReference>
<protein>
    <recommendedName>
        <fullName evidence="7">Ig-like domain-containing protein</fullName>
    </recommendedName>
</protein>
<dbReference type="SMART" id="SM00409">
    <property type="entry name" value="IG"/>
    <property type="match status" value="2"/>
</dbReference>
<dbReference type="InterPro" id="IPR013783">
    <property type="entry name" value="Ig-like_fold"/>
</dbReference>
<keyword evidence="2" id="KW-1064">Adaptive immunity</keyword>
<gene>
    <name evidence="8" type="ORF">DNTS_029948</name>
</gene>
<dbReference type="STRING" id="623744.A0A553RQ02"/>
<evidence type="ECO:0000256" key="4">
    <source>
        <dbReference type="ARBA" id="ARBA00023319"/>
    </source>
</evidence>
<keyword evidence="5" id="KW-1279">T cell receptor</keyword>
<evidence type="ECO:0000259" key="7">
    <source>
        <dbReference type="PROSITE" id="PS50835"/>
    </source>
</evidence>
<dbReference type="PROSITE" id="PS50835">
    <property type="entry name" value="IG_LIKE"/>
    <property type="match status" value="2"/>
</dbReference>
<keyword evidence="5" id="KW-0391">Immunity</keyword>
<evidence type="ECO:0000256" key="6">
    <source>
        <dbReference type="SAM" id="MobiDB-lite"/>
    </source>
</evidence>
<comment type="caution">
    <text evidence="8">The sequence shown here is derived from an EMBL/GenBank/DDBJ whole genome shotgun (WGS) entry which is preliminary data.</text>
</comment>
<feature type="compositionally biased region" description="Basic and acidic residues" evidence="6">
    <location>
        <begin position="1"/>
        <end position="17"/>
    </location>
</feature>
<evidence type="ECO:0000256" key="2">
    <source>
        <dbReference type="ARBA" id="ARBA00023130"/>
    </source>
</evidence>
<proteinExistence type="predicted"/>
<keyword evidence="4" id="KW-0393">Immunoglobulin domain</keyword>
<keyword evidence="9" id="KW-1185">Reference proteome</keyword>
<dbReference type="InterPro" id="IPR007110">
    <property type="entry name" value="Ig-like_dom"/>
</dbReference>
<dbReference type="Proteomes" id="UP000316079">
    <property type="component" value="Unassembled WGS sequence"/>
</dbReference>
<evidence type="ECO:0000256" key="3">
    <source>
        <dbReference type="ARBA" id="ARBA00023170"/>
    </source>
</evidence>
<feature type="region of interest" description="Disordered" evidence="6">
    <location>
        <begin position="1"/>
        <end position="20"/>
    </location>
</feature>
<organism evidence="8 9">
    <name type="scientific">Danionella cerebrum</name>
    <dbReference type="NCBI Taxonomy" id="2873325"/>
    <lineage>
        <taxon>Eukaryota</taxon>
        <taxon>Metazoa</taxon>
        <taxon>Chordata</taxon>
        <taxon>Craniata</taxon>
        <taxon>Vertebrata</taxon>
        <taxon>Euteleostomi</taxon>
        <taxon>Actinopterygii</taxon>
        <taxon>Neopterygii</taxon>
        <taxon>Teleostei</taxon>
        <taxon>Ostariophysi</taxon>
        <taxon>Cypriniformes</taxon>
        <taxon>Danionidae</taxon>
        <taxon>Danioninae</taxon>
        <taxon>Danionella</taxon>
    </lineage>
</organism>
<dbReference type="InterPro" id="IPR051287">
    <property type="entry name" value="TCR_variable_region"/>
</dbReference>
<evidence type="ECO:0000256" key="1">
    <source>
        <dbReference type="ARBA" id="ARBA00022729"/>
    </source>
</evidence>
<keyword evidence="3" id="KW-0675">Receptor</keyword>